<name>A0A923MWU5_9FLAO</name>
<dbReference type="InterPro" id="IPR023809">
    <property type="entry name" value="Thiopep_bacteriocin_synth_dom"/>
</dbReference>
<keyword evidence="3" id="KW-1185">Reference proteome</keyword>
<dbReference type="NCBIfam" id="TIGR03891">
    <property type="entry name" value="thiopep_ocin"/>
    <property type="match status" value="1"/>
</dbReference>
<comment type="caution">
    <text evidence="2">The sequence shown here is derived from an EMBL/GenBank/DDBJ whole genome shotgun (WGS) entry which is preliminary data.</text>
</comment>
<organism evidence="2 3">
    <name type="scientific">Flavobacterium muglaense</name>
    <dbReference type="NCBI Taxonomy" id="2764716"/>
    <lineage>
        <taxon>Bacteria</taxon>
        <taxon>Pseudomonadati</taxon>
        <taxon>Bacteroidota</taxon>
        <taxon>Flavobacteriia</taxon>
        <taxon>Flavobacteriales</taxon>
        <taxon>Flavobacteriaceae</taxon>
        <taxon>Flavobacterium</taxon>
    </lineage>
</organism>
<protein>
    <recommendedName>
        <fullName evidence="1">Thiopeptide-type bacteriocin biosynthesis domain-containing protein</fullName>
    </recommendedName>
</protein>
<accession>A0A923MWU5</accession>
<feature type="domain" description="Thiopeptide-type bacteriocin biosynthesis" evidence="1">
    <location>
        <begin position="11"/>
        <end position="275"/>
    </location>
</feature>
<evidence type="ECO:0000313" key="3">
    <source>
        <dbReference type="Proteomes" id="UP000641454"/>
    </source>
</evidence>
<evidence type="ECO:0000259" key="1">
    <source>
        <dbReference type="Pfam" id="PF14028"/>
    </source>
</evidence>
<sequence length="284" mass="34160">MKRDFCIGSEWLYYKIYTGVTTADHILLEKLFPIILELNEKKLILKWFFIRYKDTDSHLRIRFLLSKPNSLTEVIAKIYPILNELLEENSVWKIQTDTYQREIERYGAKTIEDSETLFWHDSEMILQYLLLKSTFEKDETQLLFSFLAIDQFLNCFSISNSDKLLLMDELQSSFKKEFNADKVLKKEMDKQYRELFPEMEILLSEGATANYNEFCILIQEKSNQISATILLINDKLHISLLSFLMSHIHMMVNRQYSSKQRMYELLIYDHLFRFYKMKEYKRLS</sequence>
<dbReference type="Proteomes" id="UP000641454">
    <property type="component" value="Unassembled WGS sequence"/>
</dbReference>
<dbReference type="AlphaFoldDB" id="A0A923MWU5"/>
<reference evidence="2 3" key="1">
    <citation type="submission" date="2020-08" db="EMBL/GenBank/DDBJ databases">
        <title>Description of novel Flavobacterium F-392 isolate.</title>
        <authorList>
            <person name="Saticioglu I.B."/>
            <person name="Duman M."/>
            <person name="Altun S."/>
        </authorList>
    </citation>
    <scope>NUCLEOTIDE SEQUENCE [LARGE SCALE GENOMIC DNA]</scope>
    <source>
        <strain evidence="2 3">F-392</strain>
    </source>
</reference>
<dbReference type="RefSeq" id="WP_187017455.1">
    <property type="nucleotide sequence ID" value="NZ_JACRUK010000007.1"/>
</dbReference>
<evidence type="ECO:0000313" key="2">
    <source>
        <dbReference type="EMBL" id="MBC5843783.1"/>
    </source>
</evidence>
<dbReference type="Pfam" id="PF14028">
    <property type="entry name" value="Lant_dehydr_C"/>
    <property type="match status" value="1"/>
</dbReference>
<gene>
    <name evidence="2" type="ORF">H8R25_04945</name>
</gene>
<dbReference type="EMBL" id="JACRUL010000007">
    <property type="protein sequence ID" value="MBC5843783.1"/>
    <property type="molecule type" value="Genomic_DNA"/>
</dbReference>
<proteinExistence type="predicted"/>